<organism evidence="1 2">
    <name type="scientific">Bifidobacterium adolescentis</name>
    <dbReference type="NCBI Taxonomy" id="1680"/>
    <lineage>
        <taxon>Bacteria</taxon>
        <taxon>Bacillati</taxon>
        <taxon>Actinomycetota</taxon>
        <taxon>Actinomycetes</taxon>
        <taxon>Bifidobacteriales</taxon>
        <taxon>Bifidobacteriaceae</taxon>
        <taxon>Bifidobacterium</taxon>
    </lineage>
</organism>
<protein>
    <submittedName>
        <fullName evidence="1">Uncharacterized protein</fullName>
    </submittedName>
</protein>
<evidence type="ECO:0000313" key="1">
    <source>
        <dbReference type="EMBL" id="OSG88161.1"/>
    </source>
</evidence>
<gene>
    <name evidence="1" type="ORF">B0487_1080</name>
</gene>
<dbReference type="AlphaFoldDB" id="A0A1X2Z1W7"/>
<accession>A0A1X2Z1W7</accession>
<dbReference type="RefSeq" id="WP_179141973.1">
    <property type="nucleotide sequence ID" value="NZ_LNKD01000001.1"/>
</dbReference>
<evidence type="ECO:0000313" key="2">
    <source>
        <dbReference type="Proteomes" id="UP000193377"/>
    </source>
</evidence>
<dbReference type="EMBL" id="LNKD01000001">
    <property type="protein sequence ID" value="OSG88161.1"/>
    <property type="molecule type" value="Genomic_DNA"/>
</dbReference>
<reference evidence="1 2" key="1">
    <citation type="journal article" date="2016" name="Sci. Rep.">
        <title>Evaluation of genetic diversity among strains of the human gut commensal Bifidobacterium adolescentis.</title>
        <authorList>
            <person name="Duranti S."/>
            <person name="Milani C."/>
            <person name="Lugli G.A."/>
            <person name="Mancabelli L."/>
            <person name="Turroni F."/>
            <person name="Ferrario C."/>
            <person name="Mangifesta M."/>
            <person name="Viappiani A."/>
            <person name="Sanchez B."/>
            <person name="Margolles A."/>
            <person name="van Sinderen D."/>
            <person name="Ventura M."/>
        </authorList>
    </citation>
    <scope>NUCLEOTIDE SEQUENCE [LARGE SCALE GENOMIC DNA]</scope>
    <source>
        <strain evidence="1 2">487B</strain>
    </source>
</reference>
<sequence length="66" mass="7639">MTAPIIFEDGILTKDEAIAFTKVGKKTFEDLYGFLGYQSGQNKLFTKKELLLRFYEIKDQAKETKQ</sequence>
<name>A0A1X2Z1W7_BIFAD</name>
<dbReference type="Proteomes" id="UP000193377">
    <property type="component" value="Unassembled WGS sequence"/>
</dbReference>
<proteinExistence type="predicted"/>
<comment type="caution">
    <text evidence="1">The sequence shown here is derived from an EMBL/GenBank/DDBJ whole genome shotgun (WGS) entry which is preliminary data.</text>
</comment>